<keyword evidence="3" id="KW-1185">Reference proteome</keyword>
<accession>A0A915EBI1</accession>
<keyword evidence="1" id="KW-0067">ATP-binding</keyword>
<dbReference type="PROSITE" id="PS50011">
    <property type="entry name" value="PROTEIN_KINASE_DOM"/>
    <property type="match status" value="1"/>
</dbReference>
<dbReference type="InterPro" id="IPR017441">
    <property type="entry name" value="Protein_kinase_ATP_BS"/>
</dbReference>
<dbReference type="GO" id="GO:0005524">
    <property type="term" value="F:ATP binding"/>
    <property type="evidence" value="ECO:0007669"/>
    <property type="project" value="UniProtKB-UniRule"/>
</dbReference>
<protein>
    <submittedName>
        <fullName evidence="4">Protein kinase domain-containing protein</fullName>
    </submittedName>
</protein>
<reference evidence="4" key="1">
    <citation type="submission" date="2022-11" db="UniProtKB">
        <authorList>
            <consortium name="WormBaseParasite"/>
        </authorList>
    </citation>
    <scope>IDENTIFICATION</scope>
</reference>
<evidence type="ECO:0000313" key="3">
    <source>
        <dbReference type="Proteomes" id="UP000887574"/>
    </source>
</evidence>
<dbReference type="WBParaSite" id="jg4409">
    <property type="protein sequence ID" value="jg4409"/>
    <property type="gene ID" value="jg4409"/>
</dbReference>
<keyword evidence="1" id="KW-0547">Nucleotide-binding</keyword>
<dbReference type="InterPro" id="IPR000719">
    <property type="entry name" value="Prot_kinase_dom"/>
</dbReference>
<sequence>MEHLIGKGRFSRVYKATCRVSGRHFAIKFFKNICSPSTSLNNSSLTPSFGREDEWDGHEELSLDGAHCILEEIQALKTVLGHPNLVGYFGTAVFNSQVVLILHQGMLKH</sequence>
<dbReference type="GO" id="GO:0004672">
    <property type="term" value="F:protein kinase activity"/>
    <property type="evidence" value="ECO:0007669"/>
    <property type="project" value="InterPro"/>
</dbReference>
<name>A0A915EBI1_9BILA</name>
<dbReference type="SUPFAM" id="SSF56112">
    <property type="entry name" value="Protein kinase-like (PK-like)"/>
    <property type="match status" value="1"/>
</dbReference>
<evidence type="ECO:0000256" key="1">
    <source>
        <dbReference type="PROSITE-ProRule" id="PRU10141"/>
    </source>
</evidence>
<evidence type="ECO:0000313" key="4">
    <source>
        <dbReference type="WBParaSite" id="jg4409"/>
    </source>
</evidence>
<proteinExistence type="predicted"/>
<dbReference type="AlphaFoldDB" id="A0A915EBI1"/>
<organism evidence="3 4">
    <name type="scientific">Ditylenchus dipsaci</name>
    <dbReference type="NCBI Taxonomy" id="166011"/>
    <lineage>
        <taxon>Eukaryota</taxon>
        <taxon>Metazoa</taxon>
        <taxon>Ecdysozoa</taxon>
        <taxon>Nematoda</taxon>
        <taxon>Chromadorea</taxon>
        <taxon>Rhabditida</taxon>
        <taxon>Tylenchina</taxon>
        <taxon>Tylenchomorpha</taxon>
        <taxon>Sphaerularioidea</taxon>
        <taxon>Anguinidae</taxon>
        <taxon>Anguininae</taxon>
        <taxon>Ditylenchus</taxon>
    </lineage>
</organism>
<evidence type="ECO:0000259" key="2">
    <source>
        <dbReference type="PROSITE" id="PS50011"/>
    </source>
</evidence>
<dbReference type="Gene3D" id="3.30.200.20">
    <property type="entry name" value="Phosphorylase Kinase, domain 1"/>
    <property type="match status" value="1"/>
</dbReference>
<feature type="binding site" evidence="1">
    <location>
        <position position="28"/>
    </location>
    <ligand>
        <name>ATP</name>
        <dbReference type="ChEBI" id="CHEBI:30616"/>
    </ligand>
</feature>
<dbReference type="PROSITE" id="PS00107">
    <property type="entry name" value="PROTEIN_KINASE_ATP"/>
    <property type="match status" value="1"/>
</dbReference>
<dbReference type="Proteomes" id="UP000887574">
    <property type="component" value="Unplaced"/>
</dbReference>
<dbReference type="InterPro" id="IPR011009">
    <property type="entry name" value="Kinase-like_dom_sf"/>
</dbReference>
<feature type="domain" description="Protein kinase" evidence="2">
    <location>
        <begin position="1"/>
        <end position="109"/>
    </location>
</feature>